<gene>
    <name evidence="2" type="ORF">SAMN05421802_10173</name>
</gene>
<keyword evidence="1" id="KW-0812">Transmembrane</keyword>
<sequence length="143" mass="15582">MLGFVTAVLAIEMVVAHLLLPAGLVRLVALLLSLWAVVWVWSLIAGERIRPSYEGPDALVLRRGRTVFAEVPALLVAQRRTERTFASDIEIEGNTLTVGGSGGTDTLLELSEPIEAAGDRYPWQKAKTAPVTRVRFYAGQRGL</sequence>
<keyword evidence="1" id="KW-0472">Membrane</keyword>
<name>A0A9X8R0Q3_9CORY</name>
<dbReference type="RefSeq" id="WP_253704874.1">
    <property type="nucleotide sequence ID" value="NZ_FTMH01000001.1"/>
</dbReference>
<comment type="caution">
    <text evidence="2">The sequence shown here is derived from an EMBL/GenBank/DDBJ whole genome shotgun (WGS) entry which is preliminary data.</text>
</comment>
<dbReference type="EMBL" id="FTMH01000001">
    <property type="protein sequence ID" value="SIP86445.1"/>
    <property type="molecule type" value="Genomic_DNA"/>
</dbReference>
<organism evidence="2 3">
    <name type="scientific">Corynebacterium afermentans</name>
    <dbReference type="NCBI Taxonomy" id="38286"/>
    <lineage>
        <taxon>Bacteria</taxon>
        <taxon>Bacillati</taxon>
        <taxon>Actinomycetota</taxon>
        <taxon>Actinomycetes</taxon>
        <taxon>Mycobacteriales</taxon>
        <taxon>Corynebacteriaceae</taxon>
        <taxon>Corynebacterium</taxon>
    </lineage>
</organism>
<keyword evidence="1" id="KW-1133">Transmembrane helix</keyword>
<dbReference type="AlphaFoldDB" id="A0A9X8R0Q3"/>
<proteinExistence type="predicted"/>
<protein>
    <submittedName>
        <fullName evidence="2">Uncharacterized protein</fullName>
    </submittedName>
</protein>
<accession>A0A9X8R0Q3</accession>
<evidence type="ECO:0000313" key="2">
    <source>
        <dbReference type="EMBL" id="SIP86445.1"/>
    </source>
</evidence>
<dbReference type="Proteomes" id="UP000185547">
    <property type="component" value="Unassembled WGS sequence"/>
</dbReference>
<feature type="transmembrane region" description="Helical" evidence="1">
    <location>
        <begin position="26"/>
        <end position="44"/>
    </location>
</feature>
<keyword evidence="3" id="KW-1185">Reference proteome</keyword>
<evidence type="ECO:0000256" key="1">
    <source>
        <dbReference type="SAM" id="Phobius"/>
    </source>
</evidence>
<reference evidence="2 3" key="1">
    <citation type="submission" date="2017-01" db="EMBL/GenBank/DDBJ databases">
        <authorList>
            <person name="Varghese N."/>
            <person name="Submissions S."/>
        </authorList>
    </citation>
    <scope>NUCLEOTIDE SEQUENCE [LARGE SCALE GENOMIC DNA]</scope>
    <source>
        <strain evidence="2 3">DSM 44280</strain>
    </source>
</reference>
<evidence type="ECO:0000313" key="3">
    <source>
        <dbReference type="Proteomes" id="UP000185547"/>
    </source>
</evidence>